<proteinExistence type="predicted"/>
<protein>
    <submittedName>
        <fullName evidence="1">Uncharacterized protein</fullName>
    </submittedName>
</protein>
<reference evidence="2" key="1">
    <citation type="journal article" date="2014" name="Microb. Cell Fact.">
        <title>Exploiting Issatchenkia orientalis SD108 for succinic acid production.</title>
        <authorList>
            <person name="Xiao H."/>
            <person name="Shao Z."/>
            <person name="Jiang Y."/>
            <person name="Dole S."/>
            <person name="Zhao H."/>
        </authorList>
    </citation>
    <scope>NUCLEOTIDE SEQUENCE [LARGE SCALE GENOMIC DNA]</scope>
    <source>
        <strain evidence="2">SD108</strain>
    </source>
</reference>
<evidence type="ECO:0000313" key="2">
    <source>
        <dbReference type="Proteomes" id="UP000029867"/>
    </source>
</evidence>
<dbReference type="EMBL" id="JQFK01001662">
    <property type="protein sequence ID" value="KGK34420.1"/>
    <property type="molecule type" value="Genomic_DNA"/>
</dbReference>
<accession>A0A099NPK0</accession>
<dbReference type="AlphaFoldDB" id="A0A099NPK0"/>
<evidence type="ECO:0000313" key="1">
    <source>
        <dbReference type="EMBL" id="KGK34420.1"/>
    </source>
</evidence>
<comment type="caution">
    <text evidence="1">The sequence shown here is derived from an EMBL/GenBank/DDBJ whole genome shotgun (WGS) entry which is preliminary data.</text>
</comment>
<dbReference type="Proteomes" id="UP000029867">
    <property type="component" value="Unassembled WGS sequence"/>
</dbReference>
<gene>
    <name evidence="1" type="ORF">JL09_g6433</name>
</gene>
<name>A0A099NPK0_PICKU</name>
<organism evidence="1 2">
    <name type="scientific">Pichia kudriavzevii</name>
    <name type="common">Yeast</name>
    <name type="synonym">Issatchenkia orientalis</name>
    <dbReference type="NCBI Taxonomy" id="4909"/>
    <lineage>
        <taxon>Eukaryota</taxon>
        <taxon>Fungi</taxon>
        <taxon>Dikarya</taxon>
        <taxon>Ascomycota</taxon>
        <taxon>Saccharomycotina</taxon>
        <taxon>Pichiomycetes</taxon>
        <taxon>Pichiales</taxon>
        <taxon>Pichiaceae</taxon>
        <taxon>Pichia</taxon>
    </lineage>
</organism>
<dbReference type="HOGENOM" id="CLU_3428533_0_0_1"/>
<sequence length="20" mass="2241">MEYLLNGGFGVPYPMPLLTQ</sequence>